<proteinExistence type="predicted"/>
<feature type="domain" description="Spore germination protein N-terminal" evidence="1">
    <location>
        <begin position="23"/>
        <end position="68"/>
    </location>
</feature>
<protein>
    <recommendedName>
        <fullName evidence="1">Spore germination protein N-terminal domain-containing protein</fullName>
    </recommendedName>
</protein>
<dbReference type="EMBL" id="AYJU01000017">
    <property type="protein sequence ID" value="EST53929.1"/>
    <property type="molecule type" value="Genomic_DNA"/>
</dbReference>
<gene>
    <name evidence="2" type="ORF">T458_21350</name>
</gene>
<evidence type="ECO:0000313" key="2">
    <source>
        <dbReference type="EMBL" id="EST53929.1"/>
    </source>
</evidence>
<dbReference type="Proteomes" id="UP000017973">
    <property type="component" value="Unassembled WGS sequence"/>
</dbReference>
<dbReference type="STRING" id="1408254.T458_21350"/>
<dbReference type="RefSeq" id="WP_023558058.1">
    <property type="nucleotide sequence ID" value="NZ_KI629785.1"/>
</dbReference>
<keyword evidence="3" id="KW-1185">Reference proteome</keyword>
<evidence type="ECO:0000259" key="1">
    <source>
        <dbReference type="Pfam" id="PF25198"/>
    </source>
</evidence>
<dbReference type="HOGENOM" id="CLU_2647452_0_0_9"/>
<reference evidence="2 3" key="1">
    <citation type="journal article" date="2014" name="Genome Announc.">
        <title>Draft Genome Sequence of Brevibacillus panacihumi Strain W25, a Halotolerant Hydrocarbon-Degrading Bacterium.</title>
        <authorList>
            <person name="Wang X."/>
            <person name="Jin D."/>
            <person name="Zhou L."/>
            <person name="Wu L."/>
            <person name="An W."/>
            <person name="Chen Y."/>
            <person name="Zhao L."/>
        </authorList>
    </citation>
    <scope>NUCLEOTIDE SEQUENCE [LARGE SCALE GENOMIC DNA]</scope>
    <source>
        <strain evidence="2 3">W25</strain>
    </source>
</reference>
<comment type="caution">
    <text evidence="2">The sequence shown here is derived from an EMBL/GenBank/DDBJ whole genome shotgun (WGS) entry which is preliminary data.</text>
</comment>
<dbReference type="OrthoDB" id="9816067at2"/>
<sequence length="76" mass="8255">MNKSSLAFLVVLPLLFLGGCWSSVEINDRAFVRMMVLDKSEEGIELTLSLPLPSRLIPGQSGGTGNQNGKPYTFVI</sequence>
<organism evidence="2 3">
    <name type="scientific">Brevibacillus panacihumi W25</name>
    <dbReference type="NCBI Taxonomy" id="1408254"/>
    <lineage>
        <taxon>Bacteria</taxon>
        <taxon>Bacillati</taxon>
        <taxon>Bacillota</taxon>
        <taxon>Bacilli</taxon>
        <taxon>Bacillales</taxon>
        <taxon>Paenibacillaceae</taxon>
        <taxon>Brevibacillus</taxon>
    </lineage>
</organism>
<name>V6M5T0_9BACL</name>
<evidence type="ECO:0000313" key="3">
    <source>
        <dbReference type="Proteomes" id="UP000017973"/>
    </source>
</evidence>
<dbReference type="AlphaFoldDB" id="V6M5T0"/>
<dbReference type="InterPro" id="IPR057336">
    <property type="entry name" value="GerAC_N"/>
</dbReference>
<accession>V6M5T0</accession>
<dbReference type="PROSITE" id="PS51257">
    <property type="entry name" value="PROKAR_LIPOPROTEIN"/>
    <property type="match status" value="1"/>
</dbReference>
<dbReference type="Pfam" id="PF25198">
    <property type="entry name" value="Spore_GerAC_N"/>
    <property type="match status" value="1"/>
</dbReference>